<dbReference type="PANTHER" id="PTHR30603">
    <property type="entry name" value="RNA POLYMERASE SIGMA FACTOR RPO"/>
    <property type="match status" value="1"/>
</dbReference>
<dbReference type="InterPro" id="IPR050239">
    <property type="entry name" value="Sigma-70_RNA_pol_init_factors"/>
</dbReference>
<keyword evidence="2" id="KW-0731">Sigma factor</keyword>
<comment type="caution">
    <text evidence="6">The sequence shown here is derived from an EMBL/GenBank/DDBJ whole genome shotgun (WGS) entry which is preliminary data.</text>
</comment>
<dbReference type="EMBL" id="NPJF01000059">
    <property type="protein sequence ID" value="OYP53657.1"/>
    <property type="molecule type" value="Genomic_DNA"/>
</dbReference>
<dbReference type="CDD" id="cd06171">
    <property type="entry name" value="Sigma70_r4"/>
    <property type="match status" value="1"/>
</dbReference>
<dbReference type="Gene3D" id="1.10.10.10">
    <property type="entry name" value="Winged helix-like DNA-binding domain superfamily/Winged helix DNA-binding domain"/>
    <property type="match status" value="2"/>
</dbReference>
<dbReference type="InterPro" id="IPR036388">
    <property type="entry name" value="WH-like_DNA-bd_sf"/>
</dbReference>
<evidence type="ECO:0000256" key="1">
    <source>
        <dbReference type="ARBA" id="ARBA00023015"/>
    </source>
</evidence>
<evidence type="ECO:0000313" key="6">
    <source>
        <dbReference type="EMBL" id="OYP53657.1"/>
    </source>
</evidence>
<dbReference type="Pfam" id="PF04545">
    <property type="entry name" value="Sigma70_r4"/>
    <property type="match status" value="1"/>
</dbReference>
<dbReference type="RefSeq" id="WP_074549880.1">
    <property type="nucleotide sequence ID" value="NZ_CP091802.1"/>
</dbReference>
<evidence type="ECO:0000256" key="2">
    <source>
        <dbReference type="ARBA" id="ARBA00023082"/>
    </source>
</evidence>
<dbReference type="Pfam" id="PF04539">
    <property type="entry name" value="Sigma70_r3"/>
    <property type="match status" value="1"/>
</dbReference>
<dbReference type="PANTHER" id="PTHR30603:SF47">
    <property type="entry name" value="RNA POLYMERASE SIGMA FACTOR SIGD, CHLOROPLASTIC"/>
    <property type="match status" value="1"/>
</dbReference>
<keyword evidence="3" id="KW-0238">DNA-binding</keyword>
<protein>
    <submittedName>
        <fullName evidence="6">RNA polymerase subunit sigma</fullName>
    </submittedName>
</protein>
<dbReference type="Pfam" id="PF04542">
    <property type="entry name" value="Sigma70_r2"/>
    <property type="match status" value="1"/>
</dbReference>
<dbReference type="InterPro" id="IPR013324">
    <property type="entry name" value="RNA_pol_sigma_r3/r4-like"/>
</dbReference>
<dbReference type="PRINTS" id="PR00046">
    <property type="entry name" value="SIGMA70FCT"/>
</dbReference>
<dbReference type="InterPro" id="IPR007624">
    <property type="entry name" value="RNA_pol_sigma70_r3"/>
</dbReference>
<dbReference type="InterPro" id="IPR007627">
    <property type="entry name" value="RNA_pol_sigma70_r2"/>
</dbReference>
<organism evidence="6 7">
    <name type="scientific">Segatella bryantii</name>
    <name type="common">Prevotella bryantii</name>
    <dbReference type="NCBI Taxonomy" id="77095"/>
    <lineage>
        <taxon>Bacteria</taxon>
        <taxon>Pseudomonadati</taxon>
        <taxon>Bacteroidota</taxon>
        <taxon>Bacteroidia</taxon>
        <taxon>Bacteroidales</taxon>
        <taxon>Prevotellaceae</taxon>
        <taxon>Segatella</taxon>
    </lineage>
</organism>
<dbReference type="SUPFAM" id="SSF88946">
    <property type="entry name" value="Sigma2 domain of RNA polymerase sigma factors"/>
    <property type="match status" value="1"/>
</dbReference>
<keyword evidence="1" id="KW-0805">Transcription regulation</keyword>
<gene>
    <name evidence="6" type="ORF">CIK91_11720</name>
</gene>
<dbReference type="SUPFAM" id="SSF88659">
    <property type="entry name" value="Sigma3 and sigma4 domains of RNA polymerase sigma factors"/>
    <property type="match status" value="2"/>
</dbReference>
<proteinExistence type="predicted"/>
<evidence type="ECO:0000256" key="3">
    <source>
        <dbReference type="ARBA" id="ARBA00023125"/>
    </source>
</evidence>
<evidence type="ECO:0000313" key="7">
    <source>
        <dbReference type="Proteomes" id="UP000216189"/>
    </source>
</evidence>
<dbReference type="Proteomes" id="UP000216189">
    <property type="component" value="Unassembled WGS sequence"/>
</dbReference>
<sequence>MRQFKVSSSITPRDSQAIARYLSDISQIEVDHSREVELAQKIKAGGREGEQARNELVKANLRFVISVAKQYQRQGLELADLISEGNAGLLKAADNFDDTRGFKFISYAVWWIRQSILQAVSQQGRLVRLPLNQFNAMNLMHREKAAFVQEFGCKPSVEELATITGLTEEHIKMLQKADKFHTSLDAPVAGDDDSEMTLLDKMTSKAEDPDHQLEAESLHKDLSSIVGQVLNDREKHILFMSFGIGGQREMSLDEVAEQLDLSRERVRQIREKSLKKILNSKESRFLRKYLS</sequence>
<dbReference type="InterPro" id="IPR014284">
    <property type="entry name" value="RNA_pol_sigma-70_dom"/>
</dbReference>
<dbReference type="InterPro" id="IPR000943">
    <property type="entry name" value="RNA_pol_sigma70"/>
</dbReference>
<dbReference type="PROSITE" id="PS00715">
    <property type="entry name" value="SIGMA70_1"/>
    <property type="match status" value="1"/>
</dbReference>
<dbReference type="PIRSF" id="PIRSF000770">
    <property type="entry name" value="RNA_pol_sigma-SigE/K"/>
    <property type="match status" value="1"/>
</dbReference>
<evidence type="ECO:0000256" key="4">
    <source>
        <dbReference type="ARBA" id="ARBA00023163"/>
    </source>
</evidence>
<evidence type="ECO:0000259" key="5">
    <source>
        <dbReference type="PROSITE" id="PS00715"/>
    </source>
</evidence>
<accession>A0ABX4EFR4</accession>
<keyword evidence="7" id="KW-1185">Reference proteome</keyword>
<feature type="domain" description="RNA polymerase sigma-70" evidence="5">
    <location>
        <begin position="80"/>
        <end position="93"/>
    </location>
</feature>
<dbReference type="NCBIfam" id="TIGR02937">
    <property type="entry name" value="sigma70-ECF"/>
    <property type="match status" value="1"/>
</dbReference>
<reference evidence="6 7" key="1">
    <citation type="submission" date="2017-08" db="EMBL/GenBank/DDBJ databases">
        <title>Comparative genomics of non-oral Prevotella species.</title>
        <authorList>
            <person name="Accetto T."/>
            <person name="Nograsek B."/>
            <person name="Avgustin G."/>
        </authorList>
    </citation>
    <scope>NUCLEOTIDE SEQUENCE [LARGE SCALE GENOMIC DNA]</scope>
    <source>
        <strain evidence="6 7">TC1-1</strain>
    </source>
</reference>
<dbReference type="InterPro" id="IPR007630">
    <property type="entry name" value="RNA_pol_sigma70_r4"/>
</dbReference>
<dbReference type="Gene3D" id="1.10.601.10">
    <property type="entry name" value="RNA Polymerase Primary Sigma Factor"/>
    <property type="match status" value="1"/>
</dbReference>
<dbReference type="InterPro" id="IPR013325">
    <property type="entry name" value="RNA_pol_sigma_r2"/>
</dbReference>
<keyword evidence="4" id="KW-0804">Transcription</keyword>
<name>A0ABX4EFR4_SEGBR</name>